<protein>
    <submittedName>
        <fullName evidence="1">Acyl-CoA thioesterase</fullName>
    </submittedName>
</protein>
<proteinExistence type="predicted"/>
<dbReference type="Pfam" id="PF13279">
    <property type="entry name" value="4HBT_2"/>
    <property type="match status" value="1"/>
</dbReference>
<dbReference type="PANTHER" id="PTHR31793">
    <property type="entry name" value="4-HYDROXYBENZOYL-COA THIOESTERASE FAMILY MEMBER"/>
    <property type="match status" value="1"/>
</dbReference>
<dbReference type="AlphaFoldDB" id="A0A9X1X6E7"/>
<evidence type="ECO:0000313" key="2">
    <source>
        <dbReference type="Proteomes" id="UP001139450"/>
    </source>
</evidence>
<name>A0A9X1X6E7_9SPHI</name>
<dbReference type="CDD" id="cd00586">
    <property type="entry name" value="4HBT"/>
    <property type="match status" value="1"/>
</dbReference>
<keyword evidence="2" id="KW-1185">Reference proteome</keyword>
<organism evidence="1 2">
    <name type="scientific">Mucilaginibacter straminoryzae</name>
    <dbReference type="NCBI Taxonomy" id="2932774"/>
    <lineage>
        <taxon>Bacteria</taxon>
        <taxon>Pseudomonadati</taxon>
        <taxon>Bacteroidota</taxon>
        <taxon>Sphingobacteriia</taxon>
        <taxon>Sphingobacteriales</taxon>
        <taxon>Sphingobacteriaceae</taxon>
        <taxon>Mucilaginibacter</taxon>
    </lineage>
</organism>
<comment type="caution">
    <text evidence="1">The sequence shown here is derived from an EMBL/GenBank/DDBJ whole genome shotgun (WGS) entry which is preliminary data.</text>
</comment>
<dbReference type="InterPro" id="IPR050563">
    <property type="entry name" value="4-hydroxybenzoyl-CoA_TE"/>
</dbReference>
<dbReference type="GO" id="GO:0047617">
    <property type="term" value="F:fatty acyl-CoA hydrolase activity"/>
    <property type="evidence" value="ECO:0007669"/>
    <property type="project" value="TreeGrafter"/>
</dbReference>
<accession>A0A9X1X6E7</accession>
<dbReference type="EMBL" id="JALJEJ010000003">
    <property type="protein sequence ID" value="MCJ8209509.1"/>
    <property type="molecule type" value="Genomic_DNA"/>
</dbReference>
<dbReference type="PANTHER" id="PTHR31793:SF24">
    <property type="entry name" value="LONG-CHAIN ACYL-COA THIOESTERASE FADM"/>
    <property type="match status" value="1"/>
</dbReference>
<dbReference type="Gene3D" id="3.10.129.10">
    <property type="entry name" value="Hotdog Thioesterase"/>
    <property type="match status" value="1"/>
</dbReference>
<gene>
    <name evidence="1" type="ORF">MUY27_07295</name>
</gene>
<evidence type="ECO:0000313" key="1">
    <source>
        <dbReference type="EMBL" id="MCJ8209509.1"/>
    </source>
</evidence>
<dbReference type="SUPFAM" id="SSF54637">
    <property type="entry name" value="Thioesterase/thiol ester dehydrase-isomerase"/>
    <property type="match status" value="1"/>
</dbReference>
<dbReference type="InterPro" id="IPR029069">
    <property type="entry name" value="HotDog_dom_sf"/>
</dbReference>
<dbReference type="Proteomes" id="UP001139450">
    <property type="component" value="Unassembled WGS sequence"/>
</dbReference>
<dbReference type="RefSeq" id="WP_245129347.1">
    <property type="nucleotide sequence ID" value="NZ_JALJEJ010000003.1"/>
</dbReference>
<sequence>MEEKKYASFETEYRVRPDDIDMFQHVHSSKYMDYVMAARYEHMEDFYGMGMEKFLELGFGWVVRKVHLDYKRPLIMGDYFLVRTAIETISEKGCRVIFTITNKSTGKVSCDGWFDYVMIDIKTGKGLRIPEEIIGHYTK</sequence>
<reference evidence="1" key="1">
    <citation type="submission" date="2022-04" db="EMBL/GenBank/DDBJ databases">
        <title>Mucilaginibacter sp. RS28 isolated from freshwater.</title>
        <authorList>
            <person name="Ko S.-R."/>
        </authorList>
    </citation>
    <scope>NUCLEOTIDE SEQUENCE</scope>
    <source>
        <strain evidence="1">RS28</strain>
    </source>
</reference>